<gene>
    <name evidence="6" type="ORF">RCO7_15256</name>
</gene>
<dbReference type="AlphaFoldDB" id="A0A1E1LSX8"/>
<evidence type="ECO:0000256" key="1">
    <source>
        <dbReference type="ARBA" id="ARBA00004477"/>
    </source>
</evidence>
<name>A0A1E1LSX8_9HELO</name>
<keyword evidence="2" id="KW-0812">Transmembrane</keyword>
<dbReference type="EMBL" id="FJUW01000091">
    <property type="protein sequence ID" value="CZT13575.1"/>
    <property type="molecule type" value="Genomic_DNA"/>
</dbReference>
<keyword evidence="4" id="KW-1133">Transmembrane helix</keyword>
<sequence>MSLDILFSTASAECAPLSSKSSTDVVLKKLQLWYYQYEVTFGLYMLEPIEKAILNTLVLSSLALLSYIVLSLTPTFIIEFLSRAVSSLFWVHVNDTGNHFVLQQVSNPWVNATKIGWEELEAHVM</sequence>
<dbReference type="InParanoid" id="A0A1E1LSX8"/>
<dbReference type="GO" id="GO:0005789">
    <property type="term" value="C:endoplasmic reticulum membrane"/>
    <property type="evidence" value="ECO:0007669"/>
    <property type="project" value="UniProtKB-SubCell"/>
</dbReference>
<keyword evidence="5" id="KW-0472">Membrane</keyword>
<evidence type="ECO:0000256" key="2">
    <source>
        <dbReference type="ARBA" id="ARBA00022692"/>
    </source>
</evidence>
<accession>A0A1E1LSX8</accession>
<evidence type="ECO:0000256" key="5">
    <source>
        <dbReference type="ARBA" id="ARBA00023136"/>
    </source>
</evidence>
<comment type="subcellular location">
    <subcellularLocation>
        <location evidence="1">Endoplasmic reticulum membrane</location>
        <topology evidence="1">Multi-pass membrane protein</topology>
    </subcellularLocation>
</comment>
<protein>
    <submittedName>
        <fullName evidence="6">Uncharacterized protein</fullName>
    </submittedName>
</protein>
<dbReference type="InterPro" id="IPR024512">
    <property type="entry name" value="Ser_palmitoyltrfase_ssu-like"/>
</dbReference>
<evidence type="ECO:0000313" key="7">
    <source>
        <dbReference type="Proteomes" id="UP000178129"/>
    </source>
</evidence>
<keyword evidence="7" id="KW-1185">Reference proteome</keyword>
<organism evidence="6 7">
    <name type="scientific">Rhynchosporium graminicola</name>
    <dbReference type="NCBI Taxonomy" id="2792576"/>
    <lineage>
        <taxon>Eukaryota</taxon>
        <taxon>Fungi</taxon>
        <taxon>Dikarya</taxon>
        <taxon>Ascomycota</taxon>
        <taxon>Pezizomycotina</taxon>
        <taxon>Leotiomycetes</taxon>
        <taxon>Helotiales</taxon>
        <taxon>Ploettnerulaceae</taxon>
        <taxon>Rhynchosporium</taxon>
    </lineage>
</organism>
<dbReference type="Pfam" id="PF11779">
    <property type="entry name" value="SPT_ssu-like"/>
    <property type="match status" value="1"/>
</dbReference>
<evidence type="ECO:0000256" key="3">
    <source>
        <dbReference type="ARBA" id="ARBA00022824"/>
    </source>
</evidence>
<evidence type="ECO:0000256" key="4">
    <source>
        <dbReference type="ARBA" id="ARBA00022989"/>
    </source>
</evidence>
<keyword evidence="3" id="KW-0256">Endoplasmic reticulum</keyword>
<evidence type="ECO:0000313" key="6">
    <source>
        <dbReference type="EMBL" id="CZT13575.1"/>
    </source>
</evidence>
<comment type="caution">
    <text evidence="6">The sequence shown here is derived from an EMBL/GenBank/DDBJ whole genome shotgun (WGS) entry which is preliminary data.</text>
</comment>
<reference evidence="7" key="1">
    <citation type="submission" date="2016-03" db="EMBL/GenBank/DDBJ databases">
        <authorList>
            <person name="Ploux O."/>
        </authorList>
    </citation>
    <scope>NUCLEOTIDE SEQUENCE [LARGE SCALE GENOMIC DNA]</scope>
    <source>
        <strain evidence="7">UK7</strain>
    </source>
</reference>
<dbReference type="Proteomes" id="UP000178129">
    <property type="component" value="Unassembled WGS sequence"/>
</dbReference>
<proteinExistence type="predicted"/>